<reference evidence="9 10" key="1">
    <citation type="journal article" date="2015" name="BMC Genomics">
        <title>Insights from the genome of Ophiocordyceps polyrhachis-furcata to pathogenicity and host specificity in insect fungi.</title>
        <authorList>
            <person name="Wichadakul D."/>
            <person name="Kobmoo N."/>
            <person name="Ingsriswang S."/>
            <person name="Tangphatsornruang S."/>
            <person name="Chantasingh D."/>
            <person name="Luangsa-ard J.J."/>
            <person name="Eurwilaichitr L."/>
        </authorList>
    </citation>
    <scope>NUCLEOTIDE SEQUENCE [LARGE SCALE GENOMIC DNA]</scope>
    <source>
        <strain evidence="9 10">BCC 54312</strain>
    </source>
</reference>
<dbReference type="CDD" id="cd15849">
    <property type="entry name" value="SNARE_Sso1"/>
    <property type="match status" value="1"/>
</dbReference>
<comment type="caution">
    <text evidence="9">The sequence shown here is derived from an EMBL/GenBank/DDBJ whole genome shotgun (WGS) entry which is preliminary data.</text>
</comment>
<dbReference type="Pfam" id="PF00804">
    <property type="entry name" value="Syntaxin"/>
    <property type="match status" value="1"/>
</dbReference>
<evidence type="ECO:0000256" key="3">
    <source>
        <dbReference type="ARBA" id="ARBA00022692"/>
    </source>
</evidence>
<keyword evidence="5 7" id="KW-0472">Membrane</keyword>
<dbReference type="InterPro" id="IPR045242">
    <property type="entry name" value="Syntaxin"/>
</dbReference>
<dbReference type="GO" id="GO:0006906">
    <property type="term" value="P:vesicle fusion"/>
    <property type="evidence" value="ECO:0007669"/>
    <property type="project" value="TreeGrafter"/>
</dbReference>
<evidence type="ECO:0000256" key="7">
    <source>
        <dbReference type="SAM" id="Phobius"/>
    </source>
</evidence>
<dbReference type="Pfam" id="PF05739">
    <property type="entry name" value="SNARE"/>
    <property type="match status" value="1"/>
</dbReference>
<evidence type="ECO:0000259" key="8">
    <source>
        <dbReference type="PROSITE" id="PS50192"/>
    </source>
</evidence>
<accession>A0A367L184</accession>
<dbReference type="EMBL" id="LKCN02000021">
    <property type="protein sequence ID" value="RCI08185.1"/>
    <property type="molecule type" value="Genomic_DNA"/>
</dbReference>
<dbReference type="PROSITE" id="PS50192">
    <property type="entry name" value="T_SNARE"/>
    <property type="match status" value="1"/>
</dbReference>
<dbReference type="Gene3D" id="1.20.58.70">
    <property type="match status" value="1"/>
</dbReference>
<organism evidence="9 10">
    <name type="scientific">Ophiocordyceps polyrhachis-furcata BCC 54312</name>
    <dbReference type="NCBI Taxonomy" id="1330021"/>
    <lineage>
        <taxon>Eukaryota</taxon>
        <taxon>Fungi</taxon>
        <taxon>Dikarya</taxon>
        <taxon>Ascomycota</taxon>
        <taxon>Pezizomycotina</taxon>
        <taxon>Sordariomycetes</taxon>
        <taxon>Hypocreomycetidae</taxon>
        <taxon>Hypocreales</taxon>
        <taxon>Ophiocordycipitaceae</taxon>
        <taxon>Ophiocordyceps</taxon>
    </lineage>
</organism>
<dbReference type="GO" id="GO:0005484">
    <property type="term" value="F:SNAP receptor activity"/>
    <property type="evidence" value="ECO:0007669"/>
    <property type="project" value="TreeGrafter"/>
</dbReference>
<feature type="transmembrane region" description="Helical" evidence="7">
    <location>
        <begin position="275"/>
        <end position="302"/>
    </location>
</feature>
<evidence type="ECO:0000256" key="1">
    <source>
        <dbReference type="ARBA" id="ARBA00004211"/>
    </source>
</evidence>
<dbReference type="Gene3D" id="1.20.5.110">
    <property type="match status" value="1"/>
</dbReference>
<feature type="coiled-coil region" evidence="6">
    <location>
        <begin position="239"/>
        <end position="270"/>
    </location>
</feature>
<dbReference type="STRING" id="1330021.A0A367L184"/>
<keyword evidence="6" id="KW-0175">Coiled coil</keyword>
<dbReference type="GO" id="GO:0005886">
    <property type="term" value="C:plasma membrane"/>
    <property type="evidence" value="ECO:0007669"/>
    <property type="project" value="TreeGrafter"/>
</dbReference>
<dbReference type="PANTHER" id="PTHR19957">
    <property type="entry name" value="SYNTAXIN"/>
    <property type="match status" value="1"/>
</dbReference>
<dbReference type="GO" id="GO:0000149">
    <property type="term" value="F:SNARE binding"/>
    <property type="evidence" value="ECO:0007669"/>
    <property type="project" value="TreeGrafter"/>
</dbReference>
<dbReference type="GO" id="GO:0006887">
    <property type="term" value="P:exocytosis"/>
    <property type="evidence" value="ECO:0007669"/>
    <property type="project" value="TreeGrafter"/>
</dbReference>
<gene>
    <name evidence="9" type="ORF">L249_6329</name>
</gene>
<name>A0A367L184_9HYPO</name>
<protein>
    <recommendedName>
        <fullName evidence="8">t-SNARE coiled-coil homology domain-containing protein</fullName>
    </recommendedName>
</protein>
<dbReference type="AlphaFoldDB" id="A0A367L184"/>
<keyword evidence="10" id="KW-1185">Reference proteome</keyword>
<dbReference type="GO" id="GO:0006886">
    <property type="term" value="P:intracellular protein transport"/>
    <property type="evidence" value="ECO:0007669"/>
    <property type="project" value="TreeGrafter"/>
</dbReference>
<dbReference type="InterPro" id="IPR010989">
    <property type="entry name" value="SNARE"/>
</dbReference>
<evidence type="ECO:0000256" key="4">
    <source>
        <dbReference type="ARBA" id="ARBA00022989"/>
    </source>
</evidence>
<evidence type="ECO:0000256" key="6">
    <source>
        <dbReference type="SAM" id="Coils"/>
    </source>
</evidence>
<dbReference type="OrthoDB" id="10255013at2759"/>
<comment type="subcellular location">
    <subcellularLocation>
        <location evidence="1">Membrane</location>
        <topology evidence="1">Single-pass type IV membrane protein</topology>
    </subcellularLocation>
</comment>
<sequence>MSTGGGYGYGYGANNPYAEDQYEMTDYGHPDKPLTHTTTVLSQQAFLERVQSLRDDIRQLTTEVDHIGQLHHRCLSSADGLAKSELEQAVIQTQIRNTAVKDGIKGLERDLGRTTDTSRATKKTQLQSLKTFFRSELDKYQAIERDYRGRYREQIARQYRIVNPEADEEEVRQAAEADWGNEGVFQTALRTNRTGHATSLLGNVRARHNELQRIEQTLTEIAILYDELATLVEQQDPVIQSAEENAQHTVDNMEKGNEQVQKANEHARRRRKLKWWCLLIVVLIIIAIGLGVGLGICFGTGVDRCSK</sequence>
<dbReference type="SUPFAM" id="SSF47661">
    <property type="entry name" value="t-snare proteins"/>
    <property type="match status" value="1"/>
</dbReference>
<comment type="similarity">
    <text evidence="2">Belongs to the syntaxin family.</text>
</comment>
<dbReference type="InterPro" id="IPR006011">
    <property type="entry name" value="Syntaxin_N"/>
</dbReference>
<dbReference type="SMART" id="SM00397">
    <property type="entry name" value="t_SNARE"/>
    <property type="match status" value="1"/>
</dbReference>
<dbReference type="InterPro" id="IPR000727">
    <property type="entry name" value="T_SNARE_dom"/>
</dbReference>
<dbReference type="GO" id="GO:0048278">
    <property type="term" value="P:vesicle docking"/>
    <property type="evidence" value="ECO:0007669"/>
    <property type="project" value="TreeGrafter"/>
</dbReference>
<dbReference type="GO" id="GO:0012505">
    <property type="term" value="C:endomembrane system"/>
    <property type="evidence" value="ECO:0007669"/>
    <property type="project" value="TreeGrafter"/>
</dbReference>
<proteinExistence type="inferred from homology"/>
<dbReference type="GO" id="GO:0031201">
    <property type="term" value="C:SNARE complex"/>
    <property type="evidence" value="ECO:0007669"/>
    <property type="project" value="TreeGrafter"/>
</dbReference>
<evidence type="ECO:0000256" key="2">
    <source>
        <dbReference type="ARBA" id="ARBA00009063"/>
    </source>
</evidence>
<dbReference type="SMART" id="SM00503">
    <property type="entry name" value="SynN"/>
    <property type="match status" value="1"/>
</dbReference>
<dbReference type="PANTHER" id="PTHR19957:SF307">
    <property type="entry name" value="PROTEIN SSO1-RELATED"/>
    <property type="match status" value="1"/>
</dbReference>
<dbReference type="Proteomes" id="UP000253664">
    <property type="component" value="Unassembled WGS sequence"/>
</dbReference>
<keyword evidence="4 7" id="KW-1133">Transmembrane helix</keyword>
<evidence type="ECO:0000313" key="10">
    <source>
        <dbReference type="Proteomes" id="UP000253664"/>
    </source>
</evidence>
<evidence type="ECO:0000313" key="9">
    <source>
        <dbReference type="EMBL" id="RCI08185.1"/>
    </source>
</evidence>
<feature type="domain" description="T-SNARE coiled-coil homology" evidence="8">
    <location>
        <begin position="201"/>
        <end position="263"/>
    </location>
</feature>
<keyword evidence="3 7" id="KW-0812">Transmembrane</keyword>
<evidence type="ECO:0000256" key="5">
    <source>
        <dbReference type="ARBA" id="ARBA00023136"/>
    </source>
</evidence>